<evidence type="ECO:0000259" key="7">
    <source>
        <dbReference type="PROSITE" id="PS51192"/>
    </source>
</evidence>
<dbReference type="SMART" id="SM00487">
    <property type="entry name" value="DEXDc"/>
    <property type="match status" value="1"/>
</dbReference>
<feature type="region of interest" description="Disordered" evidence="6">
    <location>
        <begin position="478"/>
        <end position="572"/>
    </location>
</feature>
<evidence type="ECO:0000256" key="6">
    <source>
        <dbReference type="SAM" id="MobiDB-lite"/>
    </source>
</evidence>
<dbReference type="InterPro" id="IPR014001">
    <property type="entry name" value="Helicase_ATP-bd"/>
</dbReference>
<dbReference type="Gene3D" id="3.40.50.300">
    <property type="entry name" value="P-loop containing nucleotide triphosphate hydrolases"/>
    <property type="match status" value="1"/>
</dbReference>
<accession>A0A2J8L6Q8</accession>
<dbReference type="PANTHER" id="PTHR45623:SF19">
    <property type="entry name" value="CHROMODOMAIN-HELICASE-DNA-BINDING PROTEIN 2"/>
    <property type="match status" value="1"/>
</dbReference>
<feature type="domain" description="Helicase ATP-binding" evidence="7">
    <location>
        <begin position="1"/>
        <end position="165"/>
    </location>
</feature>
<keyword evidence="4" id="KW-0238">DNA-binding</keyword>
<dbReference type="InterPro" id="IPR000330">
    <property type="entry name" value="SNF2_N"/>
</dbReference>
<dbReference type="SUPFAM" id="SSF52540">
    <property type="entry name" value="P-loop containing nucleoside triphosphate hydrolases"/>
    <property type="match status" value="2"/>
</dbReference>
<dbReference type="Pfam" id="PF00176">
    <property type="entry name" value="SNF2-rel_dom"/>
    <property type="match status" value="1"/>
</dbReference>
<dbReference type="PROSITE" id="PS51192">
    <property type="entry name" value="HELICASE_ATP_BIND_1"/>
    <property type="match status" value="1"/>
</dbReference>
<gene>
    <name evidence="9" type="ORF">CK820_G0032409</name>
</gene>
<dbReference type="PROSITE" id="PS51194">
    <property type="entry name" value="HELICASE_CTER"/>
    <property type="match status" value="1"/>
</dbReference>
<evidence type="ECO:0000256" key="1">
    <source>
        <dbReference type="ARBA" id="ARBA00004123"/>
    </source>
</evidence>
<dbReference type="InterPro" id="IPR001650">
    <property type="entry name" value="Helicase_C-like"/>
</dbReference>
<comment type="caution">
    <text evidence="9">The sequence shown here is derived from an EMBL/GenBank/DDBJ whole genome shotgun (WGS) entry which is preliminary data.</text>
</comment>
<sequence length="796" mass="91572">NNSVILADEMGLGKTIQTISFLSYLFHQHQLYGPFLIVVPLSTLTSWQREFEIWAPEINVVVYIGDLMSRNTIREYEWIHSQTKRLKFNALITTYEILLKDKTVLGSINWAFLGVDEAHRLKNDDSLLYKTLIDFKSNHRLLITGTPLQNSLKELWSLLHFIMPEKFEFWEDFEEDHGKGRENGYQSLHKVLEPFLLRRVKKDVEKSLPAKVEQILRVEMSALQKQYYKWILTRNYKALAKGTRGSTSGFLNIVMELKKCCNHCYLIKPPEENERENGQEILLRLDGSIKGEIRKQALDHFNADGSEDFCFLLSTRAGGLGINLASADTVVIFDSDWNPQNDLQAQARAHRIGQKKQVNIYRLVTKGTVEEEIIERAKKKMVLDHLVIQRMDTTGRTILENNSGRSNSNPFNKEELTAILKFGAEDLFKELEGEESEPQEMDIDEILRLAETRENEVSTSATDELLSQFKVANFATMEDEEELEERPHKDWDEIIPEEQRKKVEEEERQKELEEIYMLPRIRSSTKKAQTNDSDSDTESKRQAQRSSASESETEDSDDDKKPKRRGRPRSVRKDLVEGFTDAEIRRFIKAYKKFGLPLERLECIARDAELVDKSVADLKRLGELIHNSCVSAMQEYEEQLKENASEGKGPGKRRGPTIKISGVQVNVKSIIQHEEEFEMLHKSIPVDPEEKKKYCLTCRVKAAHFDVEWGVEDDSRLLLGIYEHGYGNWELIKTDPELKLTDKILPVETDKKPQGKQLQTRADYLLKLLRKGLEKKGAVTGGEEVSMLPAGCFSGA</sequence>
<name>A0A2J8L6Q8_PANTR</name>
<keyword evidence="5" id="KW-0539">Nucleus</keyword>
<dbReference type="InterPro" id="IPR056302">
    <property type="entry name" value="CHD1-2/Hrp3_HTH"/>
</dbReference>
<proteinExistence type="predicted"/>
<dbReference type="FunFam" id="3.40.50.10810:FF:000007">
    <property type="entry name" value="Chromodomain-helicase-DNA-binding protein 2 isoform 1"/>
    <property type="match status" value="1"/>
</dbReference>
<dbReference type="InterPro" id="IPR049730">
    <property type="entry name" value="SNF2/RAD54-like_C"/>
</dbReference>
<dbReference type="SMART" id="SM00490">
    <property type="entry name" value="HELICc"/>
    <property type="match status" value="1"/>
</dbReference>
<dbReference type="EMBL" id="NBAG03000308">
    <property type="protein sequence ID" value="PNI42953.1"/>
    <property type="molecule type" value="Genomic_DNA"/>
</dbReference>
<dbReference type="GO" id="GO:0016787">
    <property type="term" value="F:hydrolase activity"/>
    <property type="evidence" value="ECO:0007669"/>
    <property type="project" value="UniProtKB-KW"/>
</dbReference>
<dbReference type="Gene3D" id="3.40.50.10810">
    <property type="entry name" value="Tandem AAA-ATPase domain"/>
    <property type="match status" value="1"/>
</dbReference>
<dbReference type="Pfam" id="PF23588">
    <property type="entry name" value="HTH_CHD1_Hrp3"/>
    <property type="match status" value="1"/>
</dbReference>
<dbReference type="GO" id="GO:0003677">
    <property type="term" value="F:DNA binding"/>
    <property type="evidence" value="ECO:0007669"/>
    <property type="project" value="UniProtKB-KW"/>
</dbReference>
<protein>
    <submittedName>
        <fullName evidence="9">CHD2 isoform 18</fullName>
    </submittedName>
</protein>
<dbReference type="InterPro" id="IPR027417">
    <property type="entry name" value="P-loop_NTPase"/>
</dbReference>
<dbReference type="FunFam" id="1.10.10.60:FF:000106">
    <property type="entry name" value="Chromodomain-helicase-DNA-binding protein 2 isoform 1"/>
    <property type="match status" value="1"/>
</dbReference>
<reference evidence="9 10" key="1">
    <citation type="submission" date="2017-12" db="EMBL/GenBank/DDBJ databases">
        <title>High-resolution comparative analysis of great ape genomes.</title>
        <authorList>
            <person name="Pollen A."/>
            <person name="Hastie A."/>
            <person name="Hormozdiari F."/>
            <person name="Dougherty M."/>
            <person name="Liu R."/>
            <person name="Chaisson M."/>
            <person name="Hoppe E."/>
            <person name="Hill C."/>
            <person name="Pang A."/>
            <person name="Hillier L."/>
            <person name="Baker C."/>
            <person name="Armstrong J."/>
            <person name="Shendure J."/>
            <person name="Paten B."/>
            <person name="Wilson R."/>
            <person name="Chao H."/>
            <person name="Schneider V."/>
            <person name="Ventura M."/>
            <person name="Kronenberg Z."/>
            <person name="Murali S."/>
            <person name="Gordon D."/>
            <person name="Cantsilieris S."/>
            <person name="Munson K."/>
            <person name="Nelson B."/>
            <person name="Raja A."/>
            <person name="Underwood J."/>
            <person name="Diekhans M."/>
            <person name="Fiddes I."/>
            <person name="Haussler D."/>
            <person name="Eichler E."/>
        </authorList>
    </citation>
    <scope>NUCLEOTIDE SEQUENCE [LARGE SCALE GENOMIC DNA]</scope>
    <source>
        <strain evidence="9">Yerkes chimp pedigree #C0471</strain>
    </source>
</reference>
<dbReference type="GO" id="GO:0005524">
    <property type="term" value="F:ATP binding"/>
    <property type="evidence" value="ECO:0007669"/>
    <property type="project" value="InterPro"/>
</dbReference>
<evidence type="ECO:0000313" key="9">
    <source>
        <dbReference type="EMBL" id="PNI42953.1"/>
    </source>
</evidence>
<evidence type="ECO:0000256" key="5">
    <source>
        <dbReference type="ARBA" id="ARBA00023242"/>
    </source>
</evidence>
<dbReference type="Gene3D" id="1.10.10.60">
    <property type="entry name" value="Homeodomain-like"/>
    <property type="match status" value="1"/>
</dbReference>
<evidence type="ECO:0000259" key="8">
    <source>
        <dbReference type="PROSITE" id="PS51194"/>
    </source>
</evidence>
<keyword evidence="2" id="KW-0378">Hydrolase</keyword>
<evidence type="ECO:0000256" key="4">
    <source>
        <dbReference type="ARBA" id="ARBA00023125"/>
    </source>
</evidence>
<organism evidence="9 10">
    <name type="scientific">Pan troglodytes</name>
    <name type="common">Chimpanzee</name>
    <dbReference type="NCBI Taxonomy" id="9598"/>
    <lineage>
        <taxon>Eukaryota</taxon>
        <taxon>Metazoa</taxon>
        <taxon>Chordata</taxon>
        <taxon>Craniata</taxon>
        <taxon>Vertebrata</taxon>
        <taxon>Euteleostomi</taxon>
        <taxon>Mammalia</taxon>
        <taxon>Eutheria</taxon>
        <taxon>Euarchontoglires</taxon>
        <taxon>Primates</taxon>
        <taxon>Haplorrhini</taxon>
        <taxon>Catarrhini</taxon>
        <taxon>Hominidae</taxon>
        <taxon>Pan</taxon>
    </lineage>
</organism>
<dbReference type="InterPro" id="IPR038718">
    <property type="entry name" value="SNF2-like_sf"/>
</dbReference>
<dbReference type="Pfam" id="PF00271">
    <property type="entry name" value="Helicase_C"/>
    <property type="match status" value="1"/>
</dbReference>
<dbReference type="GO" id="GO:0005634">
    <property type="term" value="C:nucleus"/>
    <property type="evidence" value="ECO:0007669"/>
    <property type="project" value="UniProtKB-SubCell"/>
</dbReference>
<dbReference type="CDD" id="cd18793">
    <property type="entry name" value="SF2_C_SNF"/>
    <property type="match status" value="1"/>
</dbReference>
<feature type="non-terminal residue" evidence="9">
    <location>
        <position position="1"/>
    </location>
</feature>
<dbReference type="Pfam" id="PF18375">
    <property type="entry name" value="CDH1_2_SANT_HL1"/>
    <property type="match status" value="1"/>
</dbReference>
<feature type="domain" description="Helicase C-terminal" evidence="8">
    <location>
        <begin position="231"/>
        <end position="394"/>
    </location>
</feature>
<dbReference type="Gene3D" id="6.10.140.1440">
    <property type="match status" value="1"/>
</dbReference>
<dbReference type="Proteomes" id="UP000236370">
    <property type="component" value="Unassembled WGS sequence"/>
</dbReference>
<feature type="compositionally biased region" description="Basic and acidic residues" evidence="6">
    <location>
        <begin position="485"/>
        <end position="513"/>
    </location>
</feature>
<dbReference type="AlphaFoldDB" id="A0A2J8L6Q8"/>
<evidence type="ECO:0000256" key="3">
    <source>
        <dbReference type="ARBA" id="ARBA00022853"/>
    </source>
</evidence>
<evidence type="ECO:0000256" key="2">
    <source>
        <dbReference type="ARBA" id="ARBA00022801"/>
    </source>
</evidence>
<dbReference type="GO" id="GO:0006338">
    <property type="term" value="P:chromatin remodeling"/>
    <property type="evidence" value="ECO:0007669"/>
    <property type="project" value="UniProtKB-ARBA"/>
</dbReference>
<evidence type="ECO:0000313" key="10">
    <source>
        <dbReference type="Proteomes" id="UP000236370"/>
    </source>
</evidence>
<keyword evidence="3" id="KW-0156">Chromatin regulator</keyword>
<dbReference type="InterPro" id="IPR040793">
    <property type="entry name" value="CDH1_2_SANT_HL1"/>
</dbReference>
<comment type="subcellular location">
    <subcellularLocation>
        <location evidence="1">Nucleus</location>
    </subcellularLocation>
</comment>
<dbReference type="PANTHER" id="PTHR45623">
    <property type="entry name" value="CHROMODOMAIN-HELICASE-DNA-BINDING PROTEIN 3-RELATED-RELATED"/>
    <property type="match status" value="1"/>
</dbReference>